<evidence type="ECO:0000256" key="2">
    <source>
        <dbReference type="SAM" id="Phobius"/>
    </source>
</evidence>
<evidence type="ECO:0000313" key="3">
    <source>
        <dbReference type="EMBL" id="CAK0906305.1"/>
    </source>
</evidence>
<name>A0ABN9Y5F7_9DINO</name>
<gene>
    <name evidence="3" type="ORF">PCOR1329_LOCUS81689</name>
</gene>
<reference evidence="3" key="1">
    <citation type="submission" date="2023-10" db="EMBL/GenBank/DDBJ databases">
        <authorList>
            <person name="Chen Y."/>
            <person name="Shah S."/>
            <person name="Dougan E. K."/>
            <person name="Thang M."/>
            <person name="Chan C."/>
        </authorList>
    </citation>
    <scope>NUCLEOTIDE SEQUENCE [LARGE SCALE GENOMIC DNA]</scope>
</reference>
<proteinExistence type="predicted"/>
<organism evidence="3 4">
    <name type="scientific">Prorocentrum cordatum</name>
    <dbReference type="NCBI Taxonomy" id="2364126"/>
    <lineage>
        <taxon>Eukaryota</taxon>
        <taxon>Sar</taxon>
        <taxon>Alveolata</taxon>
        <taxon>Dinophyceae</taxon>
        <taxon>Prorocentrales</taxon>
        <taxon>Prorocentraceae</taxon>
        <taxon>Prorocentrum</taxon>
    </lineage>
</organism>
<protein>
    <submittedName>
        <fullName evidence="3">Uncharacterized protein</fullName>
    </submittedName>
</protein>
<accession>A0ABN9Y5F7</accession>
<sequence length="108" mass="11890">GQLLRARARARRDARGAPWRARSRPTPPLRSSAPRRPPRRASCGGTMPAKEDKKNKKDQGFMLGPPFLAFLAMAAGMSYIFLRILFGPNFDSDGMLPMQTQSDSGATQ</sequence>
<dbReference type="EMBL" id="CAUYUJ010021672">
    <property type="protein sequence ID" value="CAK0906305.1"/>
    <property type="molecule type" value="Genomic_DNA"/>
</dbReference>
<feature type="compositionally biased region" description="Basic residues" evidence="1">
    <location>
        <begin position="1"/>
        <end position="12"/>
    </location>
</feature>
<keyword evidence="4" id="KW-1185">Reference proteome</keyword>
<keyword evidence="2" id="KW-1133">Transmembrane helix</keyword>
<feature type="non-terminal residue" evidence="3">
    <location>
        <position position="1"/>
    </location>
</feature>
<feature type="region of interest" description="Disordered" evidence="1">
    <location>
        <begin position="1"/>
        <end position="60"/>
    </location>
</feature>
<keyword evidence="2" id="KW-0472">Membrane</keyword>
<keyword evidence="2" id="KW-0812">Transmembrane</keyword>
<evidence type="ECO:0000256" key="1">
    <source>
        <dbReference type="SAM" id="MobiDB-lite"/>
    </source>
</evidence>
<feature type="compositionally biased region" description="Basic and acidic residues" evidence="1">
    <location>
        <begin position="49"/>
        <end position="59"/>
    </location>
</feature>
<evidence type="ECO:0000313" key="4">
    <source>
        <dbReference type="Proteomes" id="UP001189429"/>
    </source>
</evidence>
<dbReference type="Proteomes" id="UP001189429">
    <property type="component" value="Unassembled WGS sequence"/>
</dbReference>
<comment type="caution">
    <text evidence="3">The sequence shown here is derived from an EMBL/GenBank/DDBJ whole genome shotgun (WGS) entry which is preliminary data.</text>
</comment>
<feature type="transmembrane region" description="Helical" evidence="2">
    <location>
        <begin position="63"/>
        <end position="86"/>
    </location>
</feature>